<gene>
    <name evidence="1" type="ORF">LCGC14_0970640</name>
</gene>
<name>A0A0F9NXX9_9ZZZZ</name>
<reference evidence="1" key="1">
    <citation type="journal article" date="2015" name="Nature">
        <title>Complex archaea that bridge the gap between prokaryotes and eukaryotes.</title>
        <authorList>
            <person name="Spang A."/>
            <person name="Saw J.H."/>
            <person name="Jorgensen S.L."/>
            <person name="Zaremba-Niedzwiedzka K."/>
            <person name="Martijn J."/>
            <person name="Lind A.E."/>
            <person name="van Eijk R."/>
            <person name="Schleper C."/>
            <person name="Guy L."/>
            <person name="Ettema T.J."/>
        </authorList>
    </citation>
    <scope>NUCLEOTIDE SEQUENCE</scope>
</reference>
<proteinExistence type="predicted"/>
<organism evidence="1">
    <name type="scientific">marine sediment metagenome</name>
    <dbReference type="NCBI Taxonomy" id="412755"/>
    <lineage>
        <taxon>unclassified sequences</taxon>
        <taxon>metagenomes</taxon>
        <taxon>ecological metagenomes</taxon>
    </lineage>
</organism>
<comment type="caution">
    <text evidence="1">The sequence shown here is derived from an EMBL/GenBank/DDBJ whole genome shotgun (WGS) entry which is preliminary data.</text>
</comment>
<evidence type="ECO:0000313" key="1">
    <source>
        <dbReference type="EMBL" id="KKN16947.1"/>
    </source>
</evidence>
<dbReference type="AlphaFoldDB" id="A0A0F9NXX9"/>
<protein>
    <submittedName>
        <fullName evidence="1">Uncharacterized protein</fullName>
    </submittedName>
</protein>
<accession>A0A0F9NXX9</accession>
<sequence>MPKFGTDYTKSALDLKNPLEVRDLLLTYGKAKAAHDEADAAYTEATNDIPEAVALAKAYNVMEEAAIAVREAIDRCGSLQDIPEGLYALKQGRTSVTYSVKAVRDLIPEYAKAVIAEEVDARKFHGLVKGGLVTEGQVKTIEITTPLAPAYIIGLAQKPKEEAEGE</sequence>
<dbReference type="EMBL" id="LAZR01003568">
    <property type="protein sequence ID" value="KKN16947.1"/>
    <property type="molecule type" value="Genomic_DNA"/>
</dbReference>